<dbReference type="STRING" id="1137993.SAMN05660209_03071"/>
<dbReference type="AlphaFoldDB" id="A0A1H3KNF1"/>
<evidence type="ECO:0000313" key="3">
    <source>
        <dbReference type="Proteomes" id="UP000198921"/>
    </source>
</evidence>
<gene>
    <name evidence="2" type="ORF">SAMN05660209_03071</name>
</gene>
<name>A0A1H3KNF1_9ACTN</name>
<sequence>MEGHWPYGEPDDELHRRIEPPENEIPVALPQNVLLARTDDVAVALLDLHVLSTGVSFHLTVRARAAALRRVDHRLTELVWNHGPRGGRFLLGVEFSDGRRGSSLPMGSSEGVLLHSRGGGGGETSVDQRWWLSPLPPEGPVRVVVRCPELGIEETSAELDGTAIRRAAEQVVELWPWEPEPPHREPPPPPDLPDDSWFARR</sequence>
<reference evidence="3" key="1">
    <citation type="submission" date="2016-10" db="EMBL/GenBank/DDBJ databases">
        <authorList>
            <person name="Varghese N."/>
            <person name="Submissions S."/>
        </authorList>
    </citation>
    <scope>NUCLEOTIDE SEQUENCE [LARGE SCALE GENOMIC DNA]</scope>
    <source>
        <strain evidence="3">DSM 45422</strain>
    </source>
</reference>
<evidence type="ECO:0000313" key="2">
    <source>
        <dbReference type="EMBL" id="SDY53566.1"/>
    </source>
</evidence>
<evidence type="ECO:0000256" key="1">
    <source>
        <dbReference type="SAM" id="MobiDB-lite"/>
    </source>
</evidence>
<keyword evidence="3" id="KW-1185">Reference proteome</keyword>
<proteinExistence type="predicted"/>
<feature type="region of interest" description="Disordered" evidence="1">
    <location>
        <begin position="175"/>
        <end position="201"/>
    </location>
</feature>
<organism evidence="2 3">
    <name type="scientific">Geodermatophilus africanus</name>
    <dbReference type="NCBI Taxonomy" id="1137993"/>
    <lineage>
        <taxon>Bacteria</taxon>
        <taxon>Bacillati</taxon>
        <taxon>Actinomycetota</taxon>
        <taxon>Actinomycetes</taxon>
        <taxon>Geodermatophilales</taxon>
        <taxon>Geodermatophilaceae</taxon>
        <taxon>Geodermatophilus</taxon>
    </lineage>
</organism>
<dbReference type="Proteomes" id="UP000198921">
    <property type="component" value="Unassembled WGS sequence"/>
</dbReference>
<protein>
    <submittedName>
        <fullName evidence="2">Uncharacterized protein</fullName>
    </submittedName>
</protein>
<dbReference type="EMBL" id="FNOT01000008">
    <property type="protein sequence ID" value="SDY53566.1"/>
    <property type="molecule type" value="Genomic_DNA"/>
</dbReference>
<accession>A0A1H3KNF1</accession>
<dbReference type="RefSeq" id="WP_091158047.1">
    <property type="nucleotide sequence ID" value="NZ_FNOT01000008.1"/>
</dbReference>
<dbReference type="OrthoDB" id="5186655at2"/>